<keyword evidence="5" id="KW-0238">DNA-binding</keyword>
<keyword evidence="2" id="KW-0479">Metal-binding</keyword>
<feature type="domain" description="HTH merR-type" evidence="6">
    <location>
        <begin position="1"/>
        <end position="70"/>
    </location>
</feature>
<protein>
    <recommendedName>
        <fullName evidence="1">Redox-sensitive transcriptional activator SoxR</fullName>
    </recommendedName>
</protein>
<dbReference type="InterPro" id="IPR009061">
    <property type="entry name" value="DNA-bd_dom_put_sf"/>
</dbReference>
<reference evidence="7 8" key="1">
    <citation type="submission" date="2013-05" db="EMBL/GenBank/DDBJ databases">
        <title>Complete genome sequence of the lipase-producing bacterium Photobacterium gaetbulicola Gung47.</title>
        <authorList>
            <person name="Kim Y.-O."/>
        </authorList>
    </citation>
    <scope>NUCLEOTIDE SEQUENCE [LARGE SCALE GENOMIC DNA]</scope>
    <source>
        <strain evidence="7 8">Gung47</strain>
    </source>
</reference>
<evidence type="ECO:0000313" key="7">
    <source>
        <dbReference type="EMBL" id="AJR05115.1"/>
    </source>
</evidence>
<keyword evidence="3" id="KW-0408">Iron</keyword>
<accession>A0A0C5WQ75</accession>
<dbReference type="GO" id="GO:0051537">
    <property type="term" value="F:2 iron, 2 sulfur cluster binding"/>
    <property type="evidence" value="ECO:0007669"/>
    <property type="project" value="UniProtKB-KW"/>
</dbReference>
<dbReference type="PATRIC" id="fig|658445.3.peg.97"/>
<dbReference type="GO" id="GO:0003677">
    <property type="term" value="F:DNA binding"/>
    <property type="evidence" value="ECO:0007669"/>
    <property type="project" value="UniProtKB-KW"/>
</dbReference>
<dbReference type="PANTHER" id="PTHR30204:SF0">
    <property type="entry name" value="REDOX-SENSITIVE TRANSCRIPTIONAL ACTIVATOR SOXR"/>
    <property type="match status" value="1"/>
</dbReference>
<name>A0A0C5WQ75_9GAMM</name>
<dbReference type="SMART" id="SM00422">
    <property type="entry name" value="HTH_MERR"/>
    <property type="match status" value="1"/>
</dbReference>
<dbReference type="GO" id="GO:0006979">
    <property type="term" value="P:response to oxidative stress"/>
    <property type="evidence" value="ECO:0007669"/>
    <property type="project" value="InterPro"/>
</dbReference>
<dbReference type="SUPFAM" id="SSF46955">
    <property type="entry name" value="Putative DNA-binding domain"/>
    <property type="match status" value="1"/>
</dbReference>
<evidence type="ECO:0000256" key="4">
    <source>
        <dbReference type="ARBA" id="ARBA00023014"/>
    </source>
</evidence>
<evidence type="ECO:0000313" key="8">
    <source>
        <dbReference type="Proteomes" id="UP000032303"/>
    </source>
</evidence>
<evidence type="ECO:0000259" key="6">
    <source>
        <dbReference type="PROSITE" id="PS50937"/>
    </source>
</evidence>
<dbReference type="CDD" id="cd01110">
    <property type="entry name" value="HTH_SoxR"/>
    <property type="match status" value="1"/>
</dbReference>
<keyword evidence="8" id="KW-1185">Reference proteome</keyword>
<dbReference type="GO" id="GO:0003700">
    <property type="term" value="F:DNA-binding transcription factor activity"/>
    <property type="evidence" value="ECO:0007669"/>
    <property type="project" value="InterPro"/>
</dbReference>
<evidence type="ECO:0000256" key="1">
    <source>
        <dbReference type="ARBA" id="ARBA00014474"/>
    </source>
</evidence>
<dbReference type="PROSITE" id="PS50937">
    <property type="entry name" value="HTH_MERR_2"/>
    <property type="match status" value="1"/>
</dbReference>
<dbReference type="InterPro" id="IPR000551">
    <property type="entry name" value="MerR-type_HTH_dom"/>
</dbReference>
<gene>
    <name evidence="7" type="ORF">H744_1c0085</name>
</gene>
<keyword evidence="4" id="KW-0411">Iron-sulfur</keyword>
<evidence type="ECO:0000256" key="5">
    <source>
        <dbReference type="ARBA" id="ARBA00023125"/>
    </source>
</evidence>
<dbReference type="PRINTS" id="PR00040">
    <property type="entry name" value="HTHMERR"/>
</dbReference>
<dbReference type="PROSITE" id="PS00552">
    <property type="entry name" value="HTH_MERR_1"/>
    <property type="match status" value="1"/>
</dbReference>
<dbReference type="Gene3D" id="1.10.1660.10">
    <property type="match status" value="1"/>
</dbReference>
<sequence>MSMTVGQVAKRSGINVSTLHFYEEKGLIVSSRDHANRRLYDRQILRRIAVIKAAQNIGLSLQEISEALSDLPKHRAPKQEEWERLARDWNKTLEERIQALKSLQSKLSSCINCGCLSLGTCELYNPEDTKGIYEPGARLVSTDSDNQS</sequence>
<proteinExistence type="predicted"/>
<dbReference type="OrthoDB" id="9802944at2"/>
<dbReference type="Proteomes" id="UP000032303">
    <property type="component" value="Chromosome 1"/>
</dbReference>
<dbReference type="EMBL" id="CP005973">
    <property type="protein sequence ID" value="AJR05115.1"/>
    <property type="molecule type" value="Genomic_DNA"/>
</dbReference>
<dbReference type="KEGG" id="pgb:H744_1c0085"/>
<dbReference type="PANTHER" id="PTHR30204">
    <property type="entry name" value="REDOX-CYCLING DRUG-SENSING TRANSCRIPTIONAL ACTIVATOR SOXR"/>
    <property type="match status" value="1"/>
</dbReference>
<evidence type="ECO:0000256" key="3">
    <source>
        <dbReference type="ARBA" id="ARBA00023004"/>
    </source>
</evidence>
<evidence type="ECO:0000256" key="2">
    <source>
        <dbReference type="ARBA" id="ARBA00022714"/>
    </source>
</evidence>
<dbReference type="InterPro" id="IPR010211">
    <property type="entry name" value="Redox-sen_tscrpt-act_SoxR"/>
</dbReference>
<organism evidence="7 8">
    <name type="scientific">Photobacterium gaetbulicola Gung47</name>
    <dbReference type="NCBI Taxonomy" id="658445"/>
    <lineage>
        <taxon>Bacteria</taxon>
        <taxon>Pseudomonadati</taxon>
        <taxon>Pseudomonadota</taxon>
        <taxon>Gammaproteobacteria</taxon>
        <taxon>Vibrionales</taxon>
        <taxon>Vibrionaceae</taxon>
        <taxon>Photobacterium</taxon>
    </lineage>
</organism>
<dbReference type="Pfam" id="PF13411">
    <property type="entry name" value="MerR_1"/>
    <property type="match status" value="1"/>
</dbReference>
<dbReference type="AlphaFoldDB" id="A0A0C5WQ75"/>
<dbReference type="HOGENOM" id="CLU_060077_5_1_6"/>
<keyword evidence="2" id="KW-0001">2Fe-2S</keyword>
<dbReference type="STRING" id="658445.H744_1c0085"/>
<dbReference type="InterPro" id="IPR047057">
    <property type="entry name" value="MerR_fam"/>
</dbReference>
<dbReference type="NCBIfam" id="TIGR01950">
    <property type="entry name" value="SoxR"/>
    <property type="match status" value="1"/>
</dbReference>